<evidence type="ECO:0000256" key="5">
    <source>
        <dbReference type="ARBA" id="ARBA00023110"/>
    </source>
</evidence>
<dbReference type="InterPro" id="IPR000297">
    <property type="entry name" value="PPIase_PpiC"/>
</dbReference>
<dbReference type="PANTHER" id="PTHR47245">
    <property type="entry name" value="PEPTIDYLPROLYL ISOMERASE"/>
    <property type="match status" value="1"/>
</dbReference>
<evidence type="ECO:0000256" key="6">
    <source>
        <dbReference type="ARBA" id="ARBA00030642"/>
    </source>
</evidence>
<evidence type="ECO:0000256" key="10">
    <source>
        <dbReference type="SAM" id="SignalP"/>
    </source>
</evidence>
<dbReference type="PROSITE" id="PS01096">
    <property type="entry name" value="PPIC_PPIASE_1"/>
    <property type="match status" value="1"/>
</dbReference>
<feature type="domain" description="PpiC" evidence="11">
    <location>
        <begin position="184"/>
        <end position="276"/>
    </location>
</feature>
<dbReference type="InterPro" id="IPR027304">
    <property type="entry name" value="Trigger_fact/SurA_dom_sf"/>
</dbReference>
<dbReference type="Proteomes" id="UP001239909">
    <property type="component" value="Unassembled WGS sequence"/>
</dbReference>
<keyword evidence="10" id="KW-0732">Signal</keyword>
<evidence type="ECO:0000256" key="8">
    <source>
        <dbReference type="PROSITE-ProRule" id="PRU00278"/>
    </source>
</evidence>
<protein>
    <recommendedName>
        <fullName evidence="4">Parvulin-like PPIase</fullName>
        <ecNumber evidence="3">5.2.1.8</ecNumber>
    </recommendedName>
    <alternativeName>
        <fullName evidence="6">Peptidyl-prolyl cis-trans isomerase plp</fullName>
    </alternativeName>
    <alternativeName>
        <fullName evidence="7">Rotamase plp</fullName>
    </alternativeName>
</protein>
<dbReference type="InterPro" id="IPR050245">
    <property type="entry name" value="PrsA_foldase"/>
</dbReference>
<evidence type="ECO:0000256" key="3">
    <source>
        <dbReference type="ARBA" id="ARBA00013194"/>
    </source>
</evidence>
<feature type="signal peptide" evidence="10">
    <location>
        <begin position="1"/>
        <end position="29"/>
    </location>
</feature>
<dbReference type="GO" id="GO:0016853">
    <property type="term" value="F:isomerase activity"/>
    <property type="evidence" value="ECO:0007669"/>
    <property type="project" value="UniProtKB-KW"/>
</dbReference>
<evidence type="ECO:0000256" key="9">
    <source>
        <dbReference type="SAM" id="MobiDB-lite"/>
    </source>
</evidence>
<dbReference type="Pfam" id="PF00639">
    <property type="entry name" value="Rotamase"/>
    <property type="match status" value="1"/>
</dbReference>
<comment type="catalytic activity">
    <reaction evidence="1">
        <text>[protein]-peptidylproline (omega=180) = [protein]-peptidylproline (omega=0)</text>
        <dbReference type="Rhea" id="RHEA:16237"/>
        <dbReference type="Rhea" id="RHEA-COMP:10747"/>
        <dbReference type="Rhea" id="RHEA-COMP:10748"/>
        <dbReference type="ChEBI" id="CHEBI:83833"/>
        <dbReference type="ChEBI" id="CHEBI:83834"/>
        <dbReference type="EC" id="5.2.1.8"/>
    </reaction>
</comment>
<dbReference type="EMBL" id="BSYI01000002">
    <property type="protein sequence ID" value="GMG81104.1"/>
    <property type="molecule type" value="Genomic_DNA"/>
</dbReference>
<comment type="caution">
    <text evidence="12">The sequence shown here is derived from an EMBL/GenBank/DDBJ whole genome shotgun (WGS) entry which is preliminary data.</text>
</comment>
<dbReference type="PROSITE" id="PS50198">
    <property type="entry name" value="PPIC_PPIASE_2"/>
    <property type="match status" value="1"/>
</dbReference>
<dbReference type="SUPFAM" id="SSF109998">
    <property type="entry name" value="Triger factor/SurA peptide-binding domain-like"/>
    <property type="match status" value="1"/>
</dbReference>
<dbReference type="Gene3D" id="3.10.50.40">
    <property type="match status" value="1"/>
</dbReference>
<evidence type="ECO:0000259" key="11">
    <source>
        <dbReference type="PROSITE" id="PS50198"/>
    </source>
</evidence>
<evidence type="ECO:0000313" key="12">
    <source>
        <dbReference type="EMBL" id="GMG81104.1"/>
    </source>
</evidence>
<dbReference type="InterPro" id="IPR023058">
    <property type="entry name" value="PPIase_PpiC_CS"/>
</dbReference>
<sequence length="339" mass="35591">MTISSPLLPRLTAAAALGLVLAAPLPALAQESGAAAEPAAEPAAGADELPPEPEAAAAAAAEPAPAVNPLEGLTAETVIATVGDYELTLGELIAVRQKLPAQYQALPAELLMTGLLEQLINQTALAQRARETGLDSRTDVDMALRNITNSTLADTYMREAMAEKITEETIAAAYEARYADAEPVAEINAAHILLETEEAAAALRAELEAAGEAADFGEAAREHSIGPSKERGGDLGWFVATDMVPEFAEPAFALEVGDISEPVQTTFGWHLILVKDRRTRAAPPIEEVREEIVRGLAEAAQQEVITDTREAVAIAMPETQIPAEALLADQLIAPEAASE</sequence>
<keyword evidence="5 8" id="KW-0697">Rotamase</keyword>
<organism evidence="12 13">
    <name type="scientific">Paralimibaculum aggregatum</name>
    <dbReference type="NCBI Taxonomy" id="3036245"/>
    <lineage>
        <taxon>Bacteria</taxon>
        <taxon>Pseudomonadati</taxon>
        <taxon>Pseudomonadota</taxon>
        <taxon>Alphaproteobacteria</taxon>
        <taxon>Rhodobacterales</taxon>
        <taxon>Paracoccaceae</taxon>
        <taxon>Paralimibaculum</taxon>
    </lineage>
</organism>
<feature type="chain" id="PRO_5046809630" description="Parvulin-like PPIase" evidence="10">
    <location>
        <begin position="30"/>
        <end position="339"/>
    </location>
</feature>
<accession>A0ABQ6LKC8</accession>
<dbReference type="InterPro" id="IPR046357">
    <property type="entry name" value="PPIase_dom_sf"/>
</dbReference>
<dbReference type="SUPFAM" id="SSF54534">
    <property type="entry name" value="FKBP-like"/>
    <property type="match status" value="1"/>
</dbReference>
<evidence type="ECO:0000256" key="4">
    <source>
        <dbReference type="ARBA" id="ARBA00018370"/>
    </source>
</evidence>
<evidence type="ECO:0000256" key="2">
    <source>
        <dbReference type="ARBA" id="ARBA00007656"/>
    </source>
</evidence>
<comment type="similarity">
    <text evidence="2">Belongs to the PpiC/parvulin rotamase family.</text>
</comment>
<evidence type="ECO:0000256" key="7">
    <source>
        <dbReference type="ARBA" id="ARBA00031484"/>
    </source>
</evidence>
<evidence type="ECO:0000313" key="13">
    <source>
        <dbReference type="Proteomes" id="UP001239909"/>
    </source>
</evidence>
<dbReference type="EC" id="5.2.1.8" evidence="3"/>
<proteinExistence type="inferred from homology"/>
<name>A0ABQ6LKC8_9RHOB</name>
<evidence type="ECO:0000256" key="1">
    <source>
        <dbReference type="ARBA" id="ARBA00000971"/>
    </source>
</evidence>
<gene>
    <name evidence="12" type="ORF">LNKW23_03160</name>
</gene>
<keyword evidence="13" id="KW-1185">Reference proteome</keyword>
<dbReference type="PANTHER" id="PTHR47245:SF2">
    <property type="entry name" value="PEPTIDYL-PROLYL CIS-TRANS ISOMERASE HP_0175-RELATED"/>
    <property type="match status" value="1"/>
</dbReference>
<keyword evidence="8 12" id="KW-0413">Isomerase</keyword>
<dbReference type="Gene3D" id="1.10.4030.10">
    <property type="entry name" value="Porin chaperone SurA, peptide-binding domain"/>
    <property type="match status" value="1"/>
</dbReference>
<dbReference type="RefSeq" id="WP_285669730.1">
    <property type="nucleotide sequence ID" value="NZ_BSYI01000002.1"/>
</dbReference>
<feature type="region of interest" description="Disordered" evidence="9">
    <location>
        <begin position="33"/>
        <end position="63"/>
    </location>
</feature>
<reference evidence="12 13" key="1">
    <citation type="submission" date="2023-04" db="EMBL/GenBank/DDBJ databases">
        <title>Marinoamorphus aggregata gen. nov., sp. Nov., isolate from tissue of brittle star Ophioplocus japonicus.</title>
        <authorList>
            <person name="Kawano K."/>
            <person name="Sawayama S."/>
            <person name="Nakagawa S."/>
        </authorList>
    </citation>
    <scope>NUCLEOTIDE SEQUENCE [LARGE SCALE GENOMIC DNA]</scope>
    <source>
        <strain evidence="12 13">NKW23</strain>
    </source>
</reference>